<comment type="caution">
    <text evidence="2">The sequence shown here is derived from an EMBL/GenBank/DDBJ whole genome shotgun (WGS) entry which is preliminary data.</text>
</comment>
<dbReference type="Pfam" id="PF01418">
    <property type="entry name" value="HTH_6"/>
    <property type="match status" value="1"/>
</dbReference>
<organism evidence="2 3">
    <name type="scientific">Aerococcus christensenii</name>
    <dbReference type="NCBI Taxonomy" id="87541"/>
    <lineage>
        <taxon>Bacteria</taxon>
        <taxon>Bacillati</taxon>
        <taxon>Bacillota</taxon>
        <taxon>Bacilli</taxon>
        <taxon>Lactobacillales</taxon>
        <taxon>Aerococcaceae</taxon>
        <taxon>Aerococcus</taxon>
    </lineage>
</organism>
<dbReference type="InterPro" id="IPR047640">
    <property type="entry name" value="RpiR-like"/>
</dbReference>
<dbReference type="PANTHER" id="PTHR30514:SF21">
    <property type="entry name" value="RPIR-FAMILY TRANSCRIPTIONAL REGULATOR"/>
    <property type="match status" value="1"/>
</dbReference>
<dbReference type="SUPFAM" id="SSF53697">
    <property type="entry name" value="SIS domain"/>
    <property type="match status" value="1"/>
</dbReference>
<dbReference type="Pfam" id="PF01380">
    <property type="entry name" value="SIS"/>
    <property type="match status" value="1"/>
</dbReference>
<evidence type="ECO:0000313" key="2">
    <source>
        <dbReference type="EMBL" id="KXB32906.1"/>
    </source>
</evidence>
<dbReference type="GO" id="GO:0003677">
    <property type="term" value="F:DNA binding"/>
    <property type="evidence" value="ECO:0007669"/>
    <property type="project" value="InterPro"/>
</dbReference>
<dbReference type="InterPro" id="IPR046348">
    <property type="entry name" value="SIS_dom_sf"/>
</dbReference>
<dbReference type="Proteomes" id="UP000070422">
    <property type="component" value="Unassembled WGS sequence"/>
</dbReference>
<dbReference type="GO" id="GO:0003700">
    <property type="term" value="F:DNA-binding transcription factor activity"/>
    <property type="evidence" value="ECO:0007669"/>
    <property type="project" value="InterPro"/>
</dbReference>
<dbReference type="GO" id="GO:1901135">
    <property type="term" value="P:carbohydrate derivative metabolic process"/>
    <property type="evidence" value="ECO:0007669"/>
    <property type="project" value="InterPro"/>
</dbReference>
<dbReference type="PROSITE" id="PS51071">
    <property type="entry name" value="HTH_RPIR"/>
    <property type="match status" value="1"/>
</dbReference>
<dbReference type="GO" id="GO:0097367">
    <property type="term" value="F:carbohydrate derivative binding"/>
    <property type="evidence" value="ECO:0007669"/>
    <property type="project" value="InterPro"/>
</dbReference>
<dbReference type="STRING" id="87541.AWM71_06660"/>
<protein>
    <submittedName>
        <fullName evidence="2">Transcriptional regulator, RpiR family</fullName>
    </submittedName>
</protein>
<dbReference type="InterPro" id="IPR009057">
    <property type="entry name" value="Homeodomain-like_sf"/>
</dbReference>
<dbReference type="PATRIC" id="fig|87541.4.peg.1769"/>
<dbReference type="RefSeq" id="WP_060937393.1">
    <property type="nucleotide sequence ID" value="NZ_JASOZP010000043.1"/>
</dbReference>
<feature type="domain" description="HTH rpiR-type" evidence="1">
    <location>
        <begin position="1"/>
        <end position="75"/>
    </location>
</feature>
<dbReference type="InterPro" id="IPR001347">
    <property type="entry name" value="SIS_dom"/>
</dbReference>
<reference evidence="2 3" key="1">
    <citation type="submission" date="2016-01" db="EMBL/GenBank/DDBJ databases">
        <authorList>
            <person name="Oliw E.H."/>
        </authorList>
    </citation>
    <scope>NUCLEOTIDE SEQUENCE [LARGE SCALE GENOMIC DNA]</scope>
    <source>
        <strain evidence="2 3">KA00635</strain>
    </source>
</reference>
<dbReference type="SUPFAM" id="SSF46689">
    <property type="entry name" value="Homeodomain-like"/>
    <property type="match status" value="1"/>
</dbReference>
<evidence type="ECO:0000259" key="1">
    <source>
        <dbReference type="PROSITE" id="PS51071"/>
    </source>
</evidence>
<proteinExistence type="predicted"/>
<dbReference type="PANTHER" id="PTHR30514">
    <property type="entry name" value="GLUCOKINASE"/>
    <property type="match status" value="1"/>
</dbReference>
<sequence>MDLQLIKEKYQLNTTEFHILTYLYTHRQTLKAKKIREIAELLYLSPSAIINMCKKIGYSGYTELVYDLTRPTAIQLNNRLISPQQSRQFTALLQQAQNNRMMLLASGYSNNLTNYMAEKLNYYGYRATSNSHLEYIFEKEHTNCLLFFISESGETNRLCELAQMNVDHHHPSIAFTGCQQSTLAQSVDLVISTDTYSAFNHDYIEPHLFYGIALLQFEWLLANTLNDSTRT</sequence>
<accession>A0A133XPP2</accession>
<dbReference type="Gene3D" id="1.10.10.10">
    <property type="entry name" value="Winged helix-like DNA-binding domain superfamily/Winged helix DNA-binding domain"/>
    <property type="match status" value="1"/>
</dbReference>
<dbReference type="AlphaFoldDB" id="A0A133XPP2"/>
<dbReference type="InterPro" id="IPR036388">
    <property type="entry name" value="WH-like_DNA-bd_sf"/>
</dbReference>
<dbReference type="EMBL" id="LSCQ01000104">
    <property type="protein sequence ID" value="KXB32906.1"/>
    <property type="molecule type" value="Genomic_DNA"/>
</dbReference>
<gene>
    <name evidence="2" type="ORF">HMPREF3187_01791</name>
</gene>
<name>A0A133XPP2_9LACT</name>
<dbReference type="OrthoDB" id="370421at2"/>
<dbReference type="InterPro" id="IPR000281">
    <property type="entry name" value="HTH_RpiR"/>
</dbReference>
<evidence type="ECO:0000313" key="3">
    <source>
        <dbReference type="Proteomes" id="UP000070422"/>
    </source>
</evidence>
<dbReference type="Gene3D" id="3.40.50.10490">
    <property type="entry name" value="Glucose-6-phosphate isomerase like protein, domain 1"/>
    <property type="match status" value="1"/>
</dbReference>